<evidence type="ECO:0000313" key="2">
    <source>
        <dbReference type="Proteomes" id="UP000768567"/>
    </source>
</evidence>
<keyword evidence="2" id="KW-1185">Reference proteome</keyword>
<dbReference type="Pfam" id="PF21983">
    <property type="entry name" value="NikA-like"/>
    <property type="match status" value="1"/>
</dbReference>
<proteinExistence type="predicted"/>
<sequence length="89" mass="9826">MRNRTVGINVRVTPAEKHRMASAARRCGLTLSEYLRQQALGYTPQFHPPASLFSALEELDALADRLPPGDALPCRAATDQIRDALLPKE</sequence>
<organism evidence="1 2">
    <name type="scientific">Gemmiger gallinarum</name>
    <dbReference type="NCBI Taxonomy" id="2779354"/>
    <lineage>
        <taxon>Bacteria</taxon>
        <taxon>Bacillati</taxon>
        <taxon>Bacillota</taxon>
        <taxon>Clostridia</taxon>
        <taxon>Eubacteriales</taxon>
        <taxon>Gemmiger</taxon>
    </lineage>
</organism>
<dbReference type="RefSeq" id="WP_193503066.1">
    <property type="nucleotide sequence ID" value="NZ_JADCKC010000004.1"/>
</dbReference>
<dbReference type="EMBL" id="JADCKC010000004">
    <property type="protein sequence ID" value="MBE5038668.1"/>
    <property type="molecule type" value="Genomic_DNA"/>
</dbReference>
<gene>
    <name evidence="1" type="ORF">INF35_12805</name>
</gene>
<protein>
    <submittedName>
        <fullName evidence="1">Uncharacterized protein</fullName>
    </submittedName>
</protein>
<accession>A0ABR9R6E6</accession>
<reference evidence="1 2" key="1">
    <citation type="submission" date="2020-10" db="EMBL/GenBank/DDBJ databases">
        <title>ChiBAC.</title>
        <authorList>
            <person name="Zenner C."/>
            <person name="Hitch T.C.A."/>
            <person name="Clavel T."/>
        </authorList>
    </citation>
    <scope>NUCLEOTIDE SEQUENCE [LARGE SCALE GENOMIC DNA]</scope>
    <source>
        <strain evidence="1 2">DSM 109015</strain>
    </source>
</reference>
<name>A0ABR9R6E6_9FIRM</name>
<dbReference type="InterPro" id="IPR053842">
    <property type="entry name" value="NikA-like"/>
</dbReference>
<comment type="caution">
    <text evidence="1">The sequence shown here is derived from an EMBL/GenBank/DDBJ whole genome shotgun (WGS) entry which is preliminary data.</text>
</comment>
<evidence type="ECO:0000313" key="1">
    <source>
        <dbReference type="EMBL" id="MBE5038668.1"/>
    </source>
</evidence>
<dbReference type="Proteomes" id="UP000768567">
    <property type="component" value="Unassembled WGS sequence"/>
</dbReference>